<keyword evidence="2" id="KW-1185">Reference proteome</keyword>
<dbReference type="AlphaFoldDB" id="A0A084ING7"/>
<dbReference type="PANTHER" id="PTHR39441:SF1">
    <property type="entry name" value="DUF2252 DOMAIN-CONTAINING PROTEIN"/>
    <property type="match status" value="1"/>
</dbReference>
<dbReference type="RefSeq" id="WP_037335049.1">
    <property type="nucleotide sequence ID" value="NZ_APNK01000005.1"/>
</dbReference>
<reference evidence="1 2" key="1">
    <citation type="submission" date="2013-03" db="EMBL/GenBank/DDBJ databases">
        <title>Salinisphaera hydrothermalis C41B8 Genome Sequencing.</title>
        <authorList>
            <person name="Li C."/>
            <person name="Lai Q."/>
            <person name="Shao Z."/>
        </authorList>
    </citation>
    <scope>NUCLEOTIDE SEQUENCE [LARGE SCALE GENOMIC DNA]</scope>
    <source>
        <strain evidence="1 2">C41B8</strain>
    </source>
</reference>
<dbReference type="InterPro" id="IPR018721">
    <property type="entry name" value="DUF2252"/>
</dbReference>
<dbReference type="EMBL" id="APNK01000005">
    <property type="protein sequence ID" value="KEZ78251.1"/>
    <property type="molecule type" value="Genomic_DNA"/>
</dbReference>
<dbReference type="PANTHER" id="PTHR39441">
    <property type="entry name" value="DUF2252 DOMAIN-CONTAINING PROTEIN"/>
    <property type="match status" value="1"/>
</dbReference>
<sequence>MAGHGERPSREERVIDAIDVQNRDLRDIDRHRKYAKMARSPYRFFRGTNHLFWADVAHDWRIDLYGGAPDTRTWLQGDAHVHNHGAYGDDRQGVHFGMDDFDDAFVGDYQYDLWRHAASMMLDAEENAGLPRDKARRAIRHFVTSYLDTLAEGRLAEEIHVAYEDPPLDHFMAKVLKKRGVNRQLDKWTVPGDDGERVFDTEYRKLGGVSAAERAQLHKAMTEQYPTTLVADADGLRREPRVVDIARRIDAGTGSLGADRFYALAREQAHDADDYLILDIKQQTEPPALAVFDEARVHNRNEEFEHEGDRHAAAARALSQHPDAYIGWLSLGDAWFSVKRRSPYKKDFPTHKIGGFKAYRNLTRQRGRILAREHLRGAAYLEPDNPARFARTIGERIGTERETFKRLIVEFAETYAERTRHDYAAFMAQRAPSDQTASA</sequence>
<dbReference type="Pfam" id="PF10009">
    <property type="entry name" value="DUF2252"/>
    <property type="match status" value="1"/>
</dbReference>
<evidence type="ECO:0000313" key="2">
    <source>
        <dbReference type="Proteomes" id="UP000028302"/>
    </source>
</evidence>
<name>A0A084ING7_SALHC</name>
<dbReference type="STRING" id="1304275.C41B8_05098"/>
<evidence type="ECO:0008006" key="3">
    <source>
        <dbReference type="Google" id="ProtNLM"/>
    </source>
</evidence>
<organism evidence="1 2">
    <name type="scientific">Salinisphaera hydrothermalis (strain C41B8)</name>
    <dbReference type="NCBI Taxonomy" id="1304275"/>
    <lineage>
        <taxon>Bacteria</taxon>
        <taxon>Pseudomonadati</taxon>
        <taxon>Pseudomonadota</taxon>
        <taxon>Gammaproteobacteria</taxon>
        <taxon>Salinisphaerales</taxon>
        <taxon>Salinisphaeraceae</taxon>
        <taxon>Salinisphaera</taxon>
    </lineage>
</organism>
<gene>
    <name evidence="1" type="ORF">C41B8_05098</name>
</gene>
<dbReference type="PATRIC" id="fig|1304275.5.peg.1042"/>
<proteinExistence type="predicted"/>
<dbReference type="Proteomes" id="UP000028302">
    <property type="component" value="Unassembled WGS sequence"/>
</dbReference>
<evidence type="ECO:0000313" key="1">
    <source>
        <dbReference type="EMBL" id="KEZ78251.1"/>
    </source>
</evidence>
<dbReference type="eggNOG" id="COG4320">
    <property type="taxonomic scope" value="Bacteria"/>
</dbReference>
<comment type="caution">
    <text evidence="1">The sequence shown here is derived from an EMBL/GenBank/DDBJ whole genome shotgun (WGS) entry which is preliminary data.</text>
</comment>
<accession>A0A084ING7</accession>
<protein>
    <recommendedName>
        <fullName evidence="3">DUF2252 domain-containing protein</fullName>
    </recommendedName>
</protein>
<dbReference type="OrthoDB" id="1491115at2"/>